<dbReference type="Gene3D" id="3.90.79.10">
    <property type="entry name" value="Nucleoside Triphosphate Pyrophosphohydrolase"/>
    <property type="match status" value="1"/>
</dbReference>
<dbReference type="OrthoDB" id="10249920at2759"/>
<proteinExistence type="predicted"/>
<dbReference type="PANTHER" id="PTHR11839:SF18">
    <property type="entry name" value="NUDIX HYDROLASE DOMAIN-CONTAINING PROTEIN"/>
    <property type="match status" value="1"/>
</dbReference>
<dbReference type="SUPFAM" id="SSF55811">
    <property type="entry name" value="Nudix"/>
    <property type="match status" value="1"/>
</dbReference>
<dbReference type="GO" id="GO:0080041">
    <property type="term" value="F:ADP-ribose pyrophosphohydrolase activity"/>
    <property type="evidence" value="ECO:0007669"/>
    <property type="project" value="TreeGrafter"/>
</dbReference>
<dbReference type="GO" id="GO:0080042">
    <property type="term" value="F:ADP-glucose pyrophosphohydrolase activity"/>
    <property type="evidence" value="ECO:0007669"/>
    <property type="project" value="TreeGrafter"/>
</dbReference>
<dbReference type="Proteomes" id="UP000738359">
    <property type="component" value="Unassembled WGS sequence"/>
</dbReference>
<evidence type="ECO:0000256" key="3">
    <source>
        <dbReference type="SAM" id="MobiDB-lite"/>
    </source>
</evidence>
<protein>
    <recommendedName>
        <fullName evidence="4">Nudix hydrolase domain-containing protein</fullName>
    </recommendedName>
</protein>
<evidence type="ECO:0000256" key="2">
    <source>
        <dbReference type="ARBA" id="ARBA00022801"/>
    </source>
</evidence>
<reference evidence="5" key="1">
    <citation type="journal article" date="2020" name="Fungal Divers.">
        <title>Resolving the Mortierellaceae phylogeny through synthesis of multi-gene phylogenetics and phylogenomics.</title>
        <authorList>
            <person name="Vandepol N."/>
            <person name="Liber J."/>
            <person name="Desiro A."/>
            <person name="Na H."/>
            <person name="Kennedy M."/>
            <person name="Barry K."/>
            <person name="Grigoriev I.V."/>
            <person name="Miller A.N."/>
            <person name="O'Donnell K."/>
            <person name="Stajich J.E."/>
            <person name="Bonito G."/>
        </authorList>
    </citation>
    <scope>NUCLEOTIDE SEQUENCE</scope>
    <source>
        <strain evidence="5">CK1249</strain>
    </source>
</reference>
<dbReference type="AlphaFoldDB" id="A0A9P6J7K9"/>
<feature type="domain" description="Nudix hydrolase" evidence="4">
    <location>
        <begin position="114"/>
        <end position="272"/>
    </location>
</feature>
<sequence length="281" mass="30197">MAAKFALKVGSRSVPLVAASEKINLQHVADFKPLQDWAKALAQEEDAATQPKHNLRSTPSEASASSAAPPLVKVNKIEVRNVEYFGGERVGFANLAVDAELADSGKKPPGLIFMRGGAVAVLLILRSKQPSGATTEHVVLTKQPRLSIPSFQFPEIPAGMLDGSGDFVGKCADELKEECGITLEHSEMTDMTDLAYGSAWKGVYPSAGGCDEFLRLFVSRKDMEWKELQALEGRLGGLRDHGENISLALVDLKDAYKVAPDAKLLSALALFHALKADGKIK</sequence>
<dbReference type="GO" id="GO:0019693">
    <property type="term" value="P:ribose phosphate metabolic process"/>
    <property type="evidence" value="ECO:0007669"/>
    <property type="project" value="TreeGrafter"/>
</dbReference>
<dbReference type="PROSITE" id="PS51462">
    <property type="entry name" value="NUDIX"/>
    <property type="match status" value="1"/>
</dbReference>
<dbReference type="GO" id="GO:0006753">
    <property type="term" value="P:nucleoside phosphate metabolic process"/>
    <property type="evidence" value="ECO:0007669"/>
    <property type="project" value="TreeGrafter"/>
</dbReference>
<comment type="cofactor">
    <cofactor evidence="1">
        <name>Mg(2+)</name>
        <dbReference type="ChEBI" id="CHEBI:18420"/>
    </cofactor>
</comment>
<evidence type="ECO:0000259" key="4">
    <source>
        <dbReference type="PROSITE" id="PS51462"/>
    </source>
</evidence>
<dbReference type="PANTHER" id="PTHR11839">
    <property type="entry name" value="UDP/ADP-SUGAR PYROPHOSPHATASE"/>
    <property type="match status" value="1"/>
</dbReference>
<evidence type="ECO:0000256" key="1">
    <source>
        <dbReference type="ARBA" id="ARBA00001946"/>
    </source>
</evidence>
<dbReference type="InterPro" id="IPR000086">
    <property type="entry name" value="NUDIX_hydrolase_dom"/>
</dbReference>
<organism evidence="5 6">
    <name type="scientific">Mortierella alpina</name>
    <name type="common">Oleaginous fungus</name>
    <name type="synonym">Mortierella renispora</name>
    <dbReference type="NCBI Taxonomy" id="64518"/>
    <lineage>
        <taxon>Eukaryota</taxon>
        <taxon>Fungi</taxon>
        <taxon>Fungi incertae sedis</taxon>
        <taxon>Mucoromycota</taxon>
        <taxon>Mortierellomycotina</taxon>
        <taxon>Mortierellomycetes</taxon>
        <taxon>Mortierellales</taxon>
        <taxon>Mortierellaceae</taxon>
        <taxon>Mortierella</taxon>
    </lineage>
</organism>
<accession>A0A9P6J7K9</accession>
<evidence type="ECO:0000313" key="5">
    <source>
        <dbReference type="EMBL" id="KAF9962354.1"/>
    </source>
</evidence>
<dbReference type="CDD" id="cd03424">
    <property type="entry name" value="NUDIX_ADPRase_Nudt5_UGPPase_Nudt14"/>
    <property type="match status" value="1"/>
</dbReference>
<gene>
    <name evidence="5" type="ORF">BGZ70_008071</name>
</gene>
<keyword evidence="2" id="KW-0378">Hydrolase</keyword>
<feature type="region of interest" description="Disordered" evidence="3">
    <location>
        <begin position="45"/>
        <end position="67"/>
    </location>
</feature>
<name>A0A9P6J7K9_MORAP</name>
<dbReference type="EMBL" id="JAAAHY010000552">
    <property type="protein sequence ID" value="KAF9962354.1"/>
    <property type="molecule type" value="Genomic_DNA"/>
</dbReference>
<evidence type="ECO:0000313" key="6">
    <source>
        <dbReference type="Proteomes" id="UP000738359"/>
    </source>
</evidence>
<dbReference type="InterPro" id="IPR015797">
    <property type="entry name" value="NUDIX_hydrolase-like_dom_sf"/>
</dbReference>
<comment type="caution">
    <text evidence="5">The sequence shown here is derived from an EMBL/GenBank/DDBJ whole genome shotgun (WGS) entry which is preliminary data.</text>
</comment>
<keyword evidence="6" id="KW-1185">Reference proteome</keyword>